<sequence length="151" mass="17391">MEQVKVIMMKLIVCIIAFWIGLDLFFDASISDIVSFAVTTTVITYVVADRILLPRIGKNNTLMAEFILAYIVVWIFGSILLNGYMQIAWGSVIAAGIITATEVFVHQYLLKHMTSINRDRTGRHQRRFRPGFRYATEFAEEQDPRNKNREE</sequence>
<keyword evidence="1" id="KW-1133">Transmembrane helix</keyword>
<proteinExistence type="predicted"/>
<dbReference type="RefSeq" id="WP_205727147.1">
    <property type="nucleotide sequence ID" value="NZ_JAFHKR010000039.1"/>
</dbReference>
<dbReference type="Proteomes" id="UP001296923">
    <property type="component" value="Unassembled WGS sequence"/>
</dbReference>
<dbReference type="Pfam" id="PF10710">
    <property type="entry name" value="DUF2512"/>
    <property type="match status" value="1"/>
</dbReference>
<accession>A0ABS2ZYV5</accession>
<evidence type="ECO:0000313" key="2">
    <source>
        <dbReference type="EMBL" id="MBN3556557.1"/>
    </source>
</evidence>
<organism evidence="2 3">
    <name type="scientific">Fictibacillus nanhaiensis</name>
    <dbReference type="NCBI Taxonomy" id="742169"/>
    <lineage>
        <taxon>Bacteria</taxon>
        <taxon>Bacillati</taxon>
        <taxon>Bacillota</taxon>
        <taxon>Bacilli</taxon>
        <taxon>Bacillales</taxon>
        <taxon>Fictibacillaceae</taxon>
        <taxon>Fictibacillus</taxon>
    </lineage>
</organism>
<name>A0ABS2ZYV5_9BACL</name>
<comment type="caution">
    <text evidence="2">The sequence shown here is derived from an EMBL/GenBank/DDBJ whole genome shotgun (WGS) entry which is preliminary data.</text>
</comment>
<reference evidence="2 3" key="1">
    <citation type="submission" date="2021-01" db="EMBL/GenBank/DDBJ databases">
        <title>Genome Sequencing of Type Strains.</title>
        <authorList>
            <person name="Lemaire J.F."/>
            <person name="Inderbitzin P."/>
            <person name="Collins S.B."/>
            <person name="Wespe N."/>
            <person name="Knight-Connoni V."/>
        </authorList>
    </citation>
    <scope>NUCLEOTIDE SEQUENCE [LARGE SCALE GENOMIC DNA]</scope>
    <source>
        <strain evidence="2 3">DSM 23009</strain>
    </source>
</reference>
<evidence type="ECO:0000313" key="3">
    <source>
        <dbReference type="Proteomes" id="UP001296923"/>
    </source>
</evidence>
<feature type="transmembrane region" description="Helical" evidence="1">
    <location>
        <begin position="7"/>
        <end position="27"/>
    </location>
</feature>
<protein>
    <submittedName>
        <fullName evidence="2">YndM family protein</fullName>
    </submittedName>
</protein>
<keyword evidence="1" id="KW-0472">Membrane</keyword>
<feature type="transmembrane region" description="Helical" evidence="1">
    <location>
        <begin position="33"/>
        <end position="53"/>
    </location>
</feature>
<dbReference type="InterPro" id="IPR019649">
    <property type="entry name" value="DUF2512"/>
</dbReference>
<keyword evidence="1" id="KW-0812">Transmembrane</keyword>
<evidence type="ECO:0000256" key="1">
    <source>
        <dbReference type="SAM" id="Phobius"/>
    </source>
</evidence>
<keyword evidence="3" id="KW-1185">Reference proteome</keyword>
<dbReference type="EMBL" id="JAFHKR010000039">
    <property type="protein sequence ID" value="MBN3556557.1"/>
    <property type="molecule type" value="Genomic_DNA"/>
</dbReference>
<feature type="transmembrane region" description="Helical" evidence="1">
    <location>
        <begin position="87"/>
        <end position="110"/>
    </location>
</feature>
<feature type="transmembrane region" description="Helical" evidence="1">
    <location>
        <begin position="62"/>
        <end position="81"/>
    </location>
</feature>
<gene>
    <name evidence="2" type="ORF">JYA63_19950</name>
</gene>